<gene>
    <name evidence="1" type="ORF">PBIL07802_LOCUS19973</name>
</gene>
<proteinExistence type="predicted"/>
<organism evidence="1">
    <name type="scientific">Palpitomonas bilix</name>
    <dbReference type="NCBI Taxonomy" id="652834"/>
    <lineage>
        <taxon>Eukaryota</taxon>
        <taxon>Eukaryota incertae sedis</taxon>
    </lineage>
</organism>
<dbReference type="EMBL" id="HBIB01030831">
    <property type="protein sequence ID" value="CAE0257712.1"/>
    <property type="molecule type" value="Transcribed_RNA"/>
</dbReference>
<dbReference type="AlphaFoldDB" id="A0A7S3DH72"/>
<name>A0A7S3DH72_9EUKA</name>
<sequence>MDAGVMDLVFSATATVLIKTSPLSPFWTEAFLRVLSTTRKLFAHVQEQQERDEGTVGTMLRIVEVAEEAVASSRCSVAQAAYTSFLHDLTSYIDAAGYMSLMHRVHDLIDEGI</sequence>
<reference evidence="1" key="1">
    <citation type="submission" date="2021-01" db="EMBL/GenBank/DDBJ databases">
        <authorList>
            <person name="Corre E."/>
            <person name="Pelletier E."/>
            <person name="Niang G."/>
            <person name="Scheremetjew M."/>
            <person name="Finn R."/>
            <person name="Kale V."/>
            <person name="Holt S."/>
            <person name="Cochrane G."/>
            <person name="Meng A."/>
            <person name="Brown T."/>
            <person name="Cohen L."/>
        </authorList>
    </citation>
    <scope>NUCLEOTIDE SEQUENCE</scope>
    <source>
        <strain evidence="1">NIES-2562</strain>
    </source>
</reference>
<evidence type="ECO:0000313" key="1">
    <source>
        <dbReference type="EMBL" id="CAE0257712.1"/>
    </source>
</evidence>
<accession>A0A7S3DH72</accession>
<protein>
    <submittedName>
        <fullName evidence="1">Uncharacterized protein</fullName>
    </submittedName>
</protein>